<accession>A0A5B8CCU9</accession>
<proteinExistence type="predicted"/>
<dbReference type="RefSeq" id="WP_021225224.1">
    <property type="nucleotide sequence ID" value="NZ_CP041016.1"/>
</dbReference>
<sequence length="251" mass="27015">MRDEAALPIAPEASAQGRRWSIWIDIEGFSTLWDRGNKAILGLRAAMEGIYQIGTRIYHADPDRLFAHQFGDGFIIVADFHEPQLDRCAAIAIALMRHVSGARPAIAEGAFADISGLWPMAIQAAAVRDGADDRVALGSGIMTLLPVMGTALIAANKLDAKNPVKGSILTVASANSARISSAFQRQDVATAKDVTIIDWVHTEHADIERMLMDAGVGRSAGDAEKAVRDYAVAEKPPFAWIDGTFSYNNIT</sequence>
<dbReference type="EMBL" id="CP041016">
    <property type="protein sequence ID" value="QDC36675.1"/>
    <property type="molecule type" value="Genomic_DNA"/>
</dbReference>
<evidence type="ECO:0000313" key="2">
    <source>
        <dbReference type="Proteomes" id="UP000311469"/>
    </source>
</evidence>
<gene>
    <name evidence="1" type="ORF">FIL70_04920</name>
</gene>
<evidence type="ECO:0000313" key="1">
    <source>
        <dbReference type="EMBL" id="QDC36675.1"/>
    </source>
</evidence>
<reference evidence="1 2" key="1">
    <citation type="submission" date="2019-06" db="EMBL/GenBank/DDBJ databases">
        <title>Genome organization and adaptive potential of archetypical organophosphate degarding Sphingobium fuliginis ATCC 27551.</title>
        <authorList>
            <person name="Sarwar A."/>
            <person name="Parthasarathy S."/>
            <person name="Singh C."/>
            <person name="Siddavattam D."/>
        </authorList>
    </citation>
    <scope>NUCLEOTIDE SEQUENCE [LARGE SCALE GENOMIC DNA]</scope>
    <source>
        <strain evidence="1 2">ATCC 27551</strain>
    </source>
</reference>
<evidence type="ECO:0008006" key="3">
    <source>
        <dbReference type="Google" id="ProtNLM"/>
    </source>
</evidence>
<dbReference type="AlphaFoldDB" id="A0A5B8CCU9"/>
<name>A0A5B8CCU9_SPHSA</name>
<organism evidence="1 2">
    <name type="scientific">Sphingobium fuliginis ATCC 27551</name>
    <dbReference type="NCBI Taxonomy" id="1208342"/>
    <lineage>
        <taxon>Bacteria</taxon>
        <taxon>Pseudomonadati</taxon>
        <taxon>Pseudomonadota</taxon>
        <taxon>Alphaproteobacteria</taxon>
        <taxon>Sphingomonadales</taxon>
        <taxon>Sphingomonadaceae</taxon>
        <taxon>Sphingobium</taxon>
    </lineage>
</organism>
<dbReference type="KEGG" id="sufl:FIL70_04920"/>
<protein>
    <recommendedName>
        <fullName evidence="3">Adenylate/guanylate cyclase domain-containing protein</fullName>
    </recommendedName>
</protein>
<dbReference type="Proteomes" id="UP000311469">
    <property type="component" value="Chromosome cSF1"/>
</dbReference>